<dbReference type="EMBL" id="CP015961">
    <property type="protein sequence ID" value="ANI91274.1"/>
    <property type="molecule type" value="Genomic_DNA"/>
</dbReference>
<dbReference type="InterPro" id="IPR023869">
    <property type="entry name" value="tRNA_Adeno_NH3ase_assoc_put"/>
</dbReference>
<keyword evidence="2" id="KW-1185">Reference proteome</keyword>
<dbReference type="STRING" id="499555.BJL86_0467"/>
<evidence type="ECO:0000313" key="1">
    <source>
        <dbReference type="EMBL" id="ANI91274.1"/>
    </source>
</evidence>
<dbReference type="Proteomes" id="UP000186104">
    <property type="component" value="Chromosome"/>
</dbReference>
<evidence type="ECO:0000313" key="2">
    <source>
        <dbReference type="Proteomes" id="UP000186104"/>
    </source>
</evidence>
<dbReference type="NCBIfam" id="TIGR03941">
    <property type="entry name" value="tRNA_deam_assoc"/>
    <property type="match status" value="1"/>
</dbReference>
<dbReference type="KEGG" id="dtm:BJL86_0467"/>
<dbReference type="AlphaFoldDB" id="A0A173LI41"/>
<proteinExistence type="predicted"/>
<sequence>MFVLVRIASESIHLTRFSQPTTVAAMNSARTGEDDSSDDDLGGIGVWVVRDESGWQLGRLDDDALGSLDAAAKGIRELRSGGAAFALLDVDDEFFVILRPGPAGHRLLLSDATAAIDYDLAADVLDELNIEVPDLDDDELEQTDPWGEGDWALLEDLGLPSGVLEIIVSETDLFADEHLESIAERMGFAERFEQLLDER</sequence>
<name>A0A173LI41_9ACTN</name>
<evidence type="ECO:0008006" key="3">
    <source>
        <dbReference type="Google" id="ProtNLM"/>
    </source>
</evidence>
<organism evidence="1 2">
    <name type="scientific">Dietzia timorensis</name>
    <dbReference type="NCBI Taxonomy" id="499555"/>
    <lineage>
        <taxon>Bacteria</taxon>
        <taxon>Bacillati</taxon>
        <taxon>Actinomycetota</taxon>
        <taxon>Actinomycetes</taxon>
        <taxon>Mycobacteriales</taxon>
        <taxon>Dietziaceae</taxon>
        <taxon>Dietzia</taxon>
    </lineage>
</organism>
<reference evidence="1 2" key="1">
    <citation type="submission" date="2016-06" db="EMBL/GenBank/DDBJ databases">
        <title>Complete genome sequence of a saline-alkali tolerant type strain Dietzia timorensis ID05-A0528T.</title>
        <authorList>
            <person name="Wu X."/>
        </authorList>
    </citation>
    <scope>NUCLEOTIDE SEQUENCE [LARGE SCALE GENOMIC DNA]</scope>
    <source>
        <strain evidence="1 2">ID05-A0528</strain>
    </source>
</reference>
<protein>
    <recommendedName>
        <fullName evidence="3">tRNA adenosine deaminase-associated protein</fullName>
    </recommendedName>
</protein>
<accession>A0A173LI41</accession>
<gene>
    <name evidence="1" type="ORF">BJL86_0467</name>
</gene>